<name>B4JTV7_DROGR</name>
<dbReference type="eggNOG" id="ENOG502T96Y">
    <property type="taxonomic scope" value="Eukaryota"/>
</dbReference>
<reference evidence="2 3" key="1">
    <citation type="journal article" date="2007" name="Nature">
        <title>Evolution of genes and genomes on the Drosophila phylogeny.</title>
        <authorList>
            <consortium name="Drosophila 12 Genomes Consortium"/>
            <person name="Clark A.G."/>
            <person name="Eisen M.B."/>
            <person name="Smith D.R."/>
            <person name="Bergman C.M."/>
            <person name="Oliver B."/>
            <person name="Markow T.A."/>
            <person name="Kaufman T.C."/>
            <person name="Kellis M."/>
            <person name="Gelbart W."/>
            <person name="Iyer V.N."/>
            <person name="Pollard D.A."/>
            <person name="Sackton T.B."/>
            <person name="Larracuente A.M."/>
            <person name="Singh N.D."/>
            <person name="Abad J.P."/>
            <person name="Abt D.N."/>
            <person name="Adryan B."/>
            <person name="Aguade M."/>
            <person name="Akashi H."/>
            <person name="Anderson W.W."/>
            <person name="Aquadro C.F."/>
            <person name="Ardell D.H."/>
            <person name="Arguello R."/>
            <person name="Artieri C.G."/>
            <person name="Barbash D.A."/>
            <person name="Barker D."/>
            <person name="Barsanti P."/>
            <person name="Batterham P."/>
            <person name="Batzoglou S."/>
            <person name="Begun D."/>
            <person name="Bhutkar A."/>
            <person name="Blanco E."/>
            <person name="Bosak S.A."/>
            <person name="Bradley R.K."/>
            <person name="Brand A.D."/>
            <person name="Brent M.R."/>
            <person name="Brooks A.N."/>
            <person name="Brown R.H."/>
            <person name="Butlin R.K."/>
            <person name="Caggese C."/>
            <person name="Calvi B.R."/>
            <person name="Bernardo de Carvalho A."/>
            <person name="Caspi A."/>
            <person name="Castrezana S."/>
            <person name="Celniker S.E."/>
            <person name="Chang J.L."/>
            <person name="Chapple C."/>
            <person name="Chatterji S."/>
            <person name="Chinwalla A."/>
            <person name="Civetta A."/>
            <person name="Clifton S.W."/>
            <person name="Comeron J.M."/>
            <person name="Costello J.C."/>
            <person name="Coyne J.A."/>
            <person name="Daub J."/>
            <person name="David R.G."/>
            <person name="Delcher A.L."/>
            <person name="Delehaunty K."/>
            <person name="Do C.B."/>
            <person name="Ebling H."/>
            <person name="Edwards K."/>
            <person name="Eickbush T."/>
            <person name="Evans J.D."/>
            <person name="Filipski A."/>
            <person name="Findeiss S."/>
            <person name="Freyhult E."/>
            <person name="Fulton L."/>
            <person name="Fulton R."/>
            <person name="Garcia A.C."/>
            <person name="Gardiner A."/>
            <person name="Garfield D.A."/>
            <person name="Garvin B.E."/>
            <person name="Gibson G."/>
            <person name="Gilbert D."/>
            <person name="Gnerre S."/>
            <person name="Godfrey J."/>
            <person name="Good R."/>
            <person name="Gotea V."/>
            <person name="Gravely B."/>
            <person name="Greenberg A.J."/>
            <person name="Griffiths-Jones S."/>
            <person name="Gross S."/>
            <person name="Guigo R."/>
            <person name="Gustafson E.A."/>
            <person name="Haerty W."/>
            <person name="Hahn M.W."/>
            <person name="Halligan D.L."/>
            <person name="Halpern A.L."/>
            <person name="Halter G.M."/>
            <person name="Han M.V."/>
            <person name="Heger A."/>
            <person name="Hillier L."/>
            <person name="Hinrichs A.S."/>
            <person name="Holmes I."/>
            <person name="Hoskins R.A."/>
            <person name="Hubisz M.J."/>
            <person name="Hultmark D."/>
            <person name="Huntley M.A."/>
            <person name="Jaffe D.B."/>
            <person name="Jagadeeshan S."/>
            <person name="Jeck W.R."/>
            <person name="Johnson J."/>
            <person name="Jones C.D."/>
            <person name="Jordan W.C."/>
            <person name="Karpen G.H."/>
            <person name="Kataoka E."/>
            <person name="Keightley P.D."/>
            <person name="Kheradpour P."/>
            <person name="Kirkness E.F."/>
            <person name="Koerich L.B."/>
            <person name="Kristiansen K."/>
            <person name="Kudrna D."/>
            <person name="Kulathinal R.J."/>
            <person name="Kumar S."/>
            <person name="Kwok R."/>
            <person name="Lander E."/>
            <person name="Langley C.H."/>
            <person name="Lapoint R."/>
            <person name="Lazzaro B.P."/>
            <person name="Lee S.J."/>
            <person name="Levesque L."/>
            <person name="Li R."/>
            <person name="Lin C.F."/>
            <person name="Lin M.F."/>
            <person name="Lindblad-Toh K."/>
            <person name="Llopart A."/>
            <person name="Long M."/>
            <person name="Low L."/>
            <person name="Lozovsky E."/>
            <person name="Lu J."/>
            <person name="Luo M."/>
            <person name="Machado C.A."/>
            <person name="Makalowski W."/>
            <person name="Marzo M."/>
            <person name="Matsuda M."/>
            <person name="Matzkin L."/>
            <person name="McAllister B."/>
            <person name="McBride C.S."/>
            <person name="McKernan B."/>
            <person name="McKernan K."/>
            <person name="Mendez-Lago M."/>
            <person name="Minx P."/>
            <person name="Mollenhauer M.U."/>
            <person name="Montooth K."/>
            <person name="Mount S.M."/>
            <person name="Mu X."/>
            <person name="Myers E."/>
            <person name="Negre B."/>
            <person name="Newfeld S."/>
            <person name="Nielsen R."/>
            <person name="Noor M.A."/>
            <person name="O'Grady P."/>
            <person name="Pachter L."/>
            <person name="Papaceit M."/>
            <person name="Parisi M.J."/>
            <person name="Parisi M."/>
            <person name="Parts L."/>
            <person name="Pedersen J.S."/>
            <person name="Pesole G."/>
            <person name="Phillippy A.M."/>
            <person name="Ponting C.P."/>
            <person name="Pop M."/>
            <person name="Porcelli D."/>
            <person name="Powell J.R."/>
            <person name="Prohaska S."/>
            <person name="Pruitt K."/>
            <person name="Puig M."/>
            <person name="Quesneville H."/>
            <person name="Ram K.R."/>
            <person name="Rand D."/>
            <person name="Rasmussen M.D."/>
            <person name="Reed L.K."/>
            <person name="Reenan R."/>
            <person name="Reily A."/>
            <person name="Remington K.A."/>
            <person name="Rieger T.T."/>
            <person name="Ritchie M.G."/>
            <person name="Robin C."/>
            <person name="Rogers Y.H."/>
            <person name="Rohde C."/>
            <person name="Rozas J."/>
            <person name="Rubenfield M.J."/>
            <person name="Ruiz A."/>
            <person name="Russo S."/>
            <person name="Salzberg S.L."/>
            <person name="Sanchez-Gracia A."/>
            <person name="Saranga D.J."/>
            <person name="Sato H."/>
            <person name="Schaeffer S.W."/>
            <person name="Schatz M.C."/>
            <person name="Schlenke T."/>
            <person name="Schwartz R."/>
            <person name="Segarra C."/>
            <person name="Singh R.S."/>
            <person name="Sirot L."/>
            <person name="Sirota M."/>
            <person name="Sisneros N.B."/>
            <person name="Smith C.D."/>
            <person name="Smith T.F."/>
            <person name="Spieth J."/>
            <person name="Stage D.E."/>
            <person name="Stark A."/>
            <person name="Stephan W."/>
            <person name="Strausberg R.L."/>
            <person name="Strempel S."/>
            <person name="Sturgill D."/>
            <person name="Sutton G."/>
            <person name="Sutton G.G."/>
            <person name="Tao W."/>
            <person name="Teichmann S."/>
            <person name="Tobari Y.N."/>
            <person name="Tomimura Y."/>
            <person name="Tsolas J.M."/>
            <person name="Valente V.L."/>
            <person name="Venter E."/>
            <person name="Venter J.C."/>
            <person name="Vicario S."/>
            <person name="Vieira F.G."/>
            <person name="Vilella A.J."/>
            <person name="Villasante A."/>
            <person name="Walenz B."/>
            <person name="Wang J."/>
            <person name="Wasserman M."/>
            <person name="Watts T."/>
            <person name="Wilson D."/>
            <person name="Wilson R.K."/>
            <person name="Wing R.A."/>
            <person name="Wolfner M.F."/>
            <person name="Wong A."/>
            <person name="Wong G.K."/>
            <person name="Wu C.I."/>
            <person name="Wu G."/>
            <person name="Yamamoto D."/>
            <person name="Yang H.P."/>
            <person name="Yang S.P."/>
            <person name="Yorke J.A."/>
            <person name="Yoshida K."/>
            <person name="Zdobnov E."/>
            <person name="Zhang P."/>
            <person name="Zhang Y."/>
            <person name="Zimin A.V."/>
            <person name="Baldwin J."/>
            <person name="Abdouelleil A."/>
            <person name="Abdulkadir J."/>
            <person name="Abebe A."/>
            <person name="Abera B."/>
            <person name="Abreu J."/>
            <person name="Acer S.C."/>
            <person name="Aftuck L."/>
            <person name="Alexander A."/>
            <person name="An P."/>
            <person name="Anderson E."/>
            <person name="Anderson S."/>
            <person name="Arachi H."/>
            <person name="Azer M."/>
            <person name="Bachantsang P."/>
            <person name="Barry A."/>
            <person name="Bayul T."/>
            <person name="Berlin A."/>
            <person name="Bessette D."/>
            <person name="Bloom T."/>
            <person name="Blye J."/>
            <person name="Boguslavskiy L."/>
            <person name="Bonnet C."/>
            <person name="Boukhgalter B."/>
            <person name="Bourzgui I."/>
            <person name="Brown A."/>
            <person name="Cahill P."/>
            <person name="Channer S."/>
            <person name="Cheshatsang Y."/>
            <person name="Chuda L."/>
            <person name="Citroen M."/>
            <person name="Collymore A."/>
            <person name="Cooke P."/>
            <person name="Costello M."/>
            <person name="D'Aco K."/>
            <person name="Daza R."/>
            <person name="De Haan G."/>
            <person name="DeGray S."/>
            <person name="DeMaso C."/>
            <person name="Dhargay N."/>
            <person name="Dooley K."/>
            <person name="Dooley E."/>
            <person name="Doricent M."/>
            <person name="Dorje P."/>
            <person name="Dorjee K."/>
            <person name="Dupes A."/>
            <person name="Elong R."/>
            <person name="Falk J."/>
            <person name="Farina A."/>
            <person name="Faro S."/>
            <person name="Ferguson D."/>
            <person name="Fisher S."/>
            <person name="Foley C.D."/>
            <person name="Franke A."/>
            <person name="Friedrich D."/>
            <person name="Gadbois L."/>
            <person name="Gearin G."/>
            <person name="Gearin C.R."/>
            <person name="Giannoukos G."/>
            <person name="Goode T."/>
            <person name="Graham J."/>
            <person name="Grandbois E."/>
            <person name="Grewal S."/>
            <person name="Gyaltsen K."/>
            <person name="Hafez N."/>
            <person name="Hagos B."/>
            <person name="Hall J."/>
            <person name="Henson C."/>
            <person name="Hollinger A."/>
            <person name="Honan T."/>
            <person name="Huard M.D."/>
            <person name="Hughes L."/>
            <person name="Hurhula B."/>
            <person name="Husby M.E."/>
            <person name="Kamat A."/>
            <person name="Kanga B."/>
            <person name="Kashin S."/>
            <person name="Khazanovich D."/>
            <person name="Kisner P."/>
            <person name="Lance K."/>
            <person name="Lara M."/>
            <person name="Lee W."/>
            <person name="Lennon N."/>
            <person name="Letendre F."/>
            <person name="LeVine R."/>
            <person name="Lipovsky A."/>
            <person name="Liu X."/>
            <person name="Liu J."/>
            <person name="Liu S."/>
            <person name="Lokyitsang T."/>
            <person name="Lokyitsang Y."/>
            <person name="Lubonja R."/>
            <person name="Lui A."/>
            <person name="MacDonald P."/>
            <person name="Magnisalis V."/>
            <person name="Maru K."/>
            <person name="Matthews C."/>
            <person name="McCusker W."/>
            <person name="McDonough S."/>
            <person name="Mehta T."/>
            <person name="Meldrim J."/>
            <person name="Meneus L."/>
            <person name="Mihai O."/>
            <person name="Mihalev A."/>
            <person name="Mihova T."/>
            <person name="Mittelman R."/>
            <person name="Mlenga V."/>
            <person name="Montmayeur A."/>
            <person name="Mulrain L."/>
            <person name="Navidi A."/>
            <person name="Naylor J."/>
            <person name="Negash T."/>
            <person name="Nguyen T."/>
            <person name="Nguyen N."/>
            <person name="Nicol R."/>
            <person name="Norbu C."/>
            <person name="Norbu N."/>
            <person name="Novod N."/>
            <person name="O'Neill B."/>
            <person name="Osman S."/>
            <person name="Markiewicz E."/>
            <person name="Oyono O.L."/>
            <person name="Patti C."/>
            <person name="Phunkhang P."/>
            <person name="Pierre F."/>
            <person name="Priest M."/>
            <person name="Raghuraman S."/>
            <person name="Rege F."/>
            <person name="Reyes R."/>
            <person name="Rise C."/>
            <person name="Rogov P."/>
            <person name="Ross K."/>
            <person name="Ryan E."/>
            <person name="Settipalli S."/>
            <person name="Shea T."/>
            <person name="Sherpa N."/>
            <person name="Shi L."/>
            <person name="Shih D."/>
            <person name="Sparrow T."/>
            <person name="Spaulding J."/>
            <person name="Stalker J."/>
            <person name="Stange-Thomann N."/>
            <person name="Stavropoulos S."/>
            <person name="Stone C."/>
            <person name="Strader C."/>
            <person name="Tesfaye S."/>
            <person name="Thomson T."/>
            <person name="Thoulutsang Y."/>
            <person name="Thoulutsang D."/>
            <person name="Topham K."/>
            <person name="Topping I."/>
            <person name="Tsamla T."/>
            <person name="Vassiliev H."/>
            <person name="Vo A."/>
            <person name="Wangchuk T."/>
            <person name="Wangdi T."/>
            <person name="Weiand M."/>
            <person name="Wilkinson J."/>
            <person name="Wilson A."/>
            <person name="Yadav S."/>
            <person name="Young G."/>
            <person name="Yu Q."/>
            <person name="Zembek L."/>
            <person name="Zhong D."/>
            <person name="Zimmer A."/>
            <person name="Zwirko Z."/>
            <person name="Jaffe D.B."/>
            <person name="Alvarez P."/>
            <person name="Brockman W."/>
            <person name="Butler J."/>
            <person name="Chin C."/>
            <person name="Gnerre S."/>
            <person name="Grabherr M."/>
            <person name="Kleber M."/>
            <person name="Mauceli E."/>
            <person name="MacCallum I."/>
        </authorList>
    </citation>
    <scope>NUCLEOTIDE SEQUENCE [LARGE SCALE GENOMIC DNA]</scope>
    <source>
        <strain evidence="3">Tucson 15287-2541.00</strain>
    </source>
</reference>
<organism evidence="3">
    <name type="scientific">Drosophila grimshawi</name>
    <name type="common">Hawaiian fruit fly</name>
    <name type="synonym">Idiomyia grimshawi</name>
    <dbReference type="NCBI Taxonomy" id="7222"/>
    <lineage>
        <taxon>Eukaryota</taxon>
        <taxon>Metazoa</taxon>
        <taxon>Ecdysozoa</taxon>
        <taxon>Arthropoda</taxon>
        <taxon>Hexapoda</taxon>
        <taxon>Insecta</taxon>
        <taxon>Pterygota</taxon>
        <taxon>Neoptera</taxon>
        <taxon>Endopterygota</taxon>
        <taxon>Diptera</taxon>
        <taxon>Brachycera</taxon>
        <taxon>Muscomorpha</taxon>
        <taxon>Ephydroidea</taxon>
        <taxon>Drosophilidae</taxon>
        <taxon>Drosophila</taxon>
        <taxon>Hawaiian Drosophila</taxon>
    </lineage>
</organism>
<dbReference type="GO" id="GO:0007618">
    <property type="term" value="P:mating"/>
    <property type="evidence" value="ECO:0007669"/>
    <property type="project" value="EnsemblMetazoa"/>
</dbReference>
<proteinExistence type="predicted"/>
<dbReference type="Gene3D" id="3.30.60.30">
    <property type="match status" value="1"/>
</dbReference>
<gene>
    <name evidence="2" type="primary">Dgri\GH17493</name>
    <name evidence="2" type="ORF">Dgri_GH17493</name>
</gene>
<protein>
    <submittedName>
        <fullName evidence="2">GH17493</fullName>
    </submittedName>
</protein>
<feature type="chain" id="PRO_5002809924" evidence="1">
    <location>
        <begin position="21"/>
        <end position="176"/>
    </location>
</feature>
<dbReference type="OMA" id="LFAHENC"/>
<evidence type="ECO:0000313" key="3">
    <source>
        <dbReference type="Proteomes" id="UP000001070"/>
    </source>
</evidence>
<evidence type="ECO:0000256" key="1">
    <source>
        <dbReference type="SAM" id="SignalP"/>
    </source>
</evidence>
<dbReference type="OrthoDB" id="7886846at2759"/>
<dbReference type="InParanoid" id="B4JTV7"/>
<accession>B4JTV7</accession>
<dbReference type="Proteomes" id="UP000001070">
    <property type="component" value="Unassembled WGS sequence"/>
</dbReference>
<keyword evidence="3" id="KW-1185">Reference proteome</keyword>
<dbReference type="PhylomeDB" id="B4JTV7"/>
<dbReference type="FunCoup" id="B4JTV7">
    <property type="interactions" value="73"/>
</dbReference>
<evidence type="ECO:0000313" key="2">
    <source>
        <dbReference type="EMBL" id="EDV91536.1"/>
    </source>
</evidence>
<feature type="signal peptide" evidence="1">
    <location>
        <begin position="1"/>
        <end position="20"/>
    </location>
</feature>
<dbReference type="HOGENOM" id="CLU_130594_0_0_1"/>
<dbReference type="EMBL" id="CH916374">
    <property type="protein sequence ID" value="EDV91536.1"/>
    <property type="molecule type" value="Genomic_DNA"/>
</dbReference>
<keyword evidence="1" id="KW-0732">Signal</keyword>
<sequence>MYKSSLFIALFGVLVCLSTARLAATRLQAAVCPRRCVLAFRCSPYYKDIVWSIVDGQCRVFQNGCLFASENCSRVNSCKKEMTQTTREECVTKCPQICPFEGRGVCGSFPEMNANNTPEWKSITFLNECVLNQYACQSGIGMFHIILVLSRVFKMIFPFPLIAAYVGMTEGECARN</sequence>
<dbReference type="AlphaFoldDB" id="B4JTV7"/>